<keyword evidence="4" id="KW-0285">Flavoprotein</keyword>
<evidence type="ECO:0000256" key="6">
    <source>
        <dbReference type="ARBA" id="ARBA00022991"/>
    </source>
</evidence>
<name>A0A0F9SXU5_9ZZZZ</name>
<dbReference type="EMBL" id="LAZR01002133">
    <property type="protein sequence ID" value="KKN34043.1"/>
    <property type="molecule type" value="Genomic_DNA"/>
</dbReference>
<dbReference type="PANTHER" id="PTHR11455:SF22">
    <property type="entry name" value="CRYPTOCHROME DASH"/>
    <property type="match status" value="1"/>
</dbReference>
<dbReference type="InterPro" id="IPR036134">
    <property type="entry name" value="Crypto/Photolyase_FAD-like_sf"/>
</dbReference>
<dbReference type="SUPFAM" id="SSF52425">
    <property type="entry name" value="Cryptochrome/photolyase, N-terminal domain"/>
    <property type="match status" value="1"/>
</dbReference>
<accession>A0A0F9SXU5</accession>
<dbReference type="Gene3D" id="1.10.579.10">
    <property type="entry name" value="DNA Cyclobutane Dipyrimidine Photolyase, subunit A, domain 3"/>
    <property type="match status" value="1"/>
</dbReference>
<feature type="domain" description="Photolyase/cryptochrome alpha/beta" evidence="7">
    <location>
        <begin position="3"/>
        <end position="135"/>
    </location>
</feature>
<evidence type="ECO:0000256" key="4">
    <source>
        <dbReference type="ARBA" id="ARBA00022630"/>
    </source>
</evidence>
<dbReference type="InterPro" id="IPR036155">
    <property type="entry name" value="Crypto/Photolyase_N_sf"/>
</dbReference>
<evidence type="ECO:0000259" key="7">
    <source>
        <dbReference type="PROSITE" id="PS51645"/>
    </source>
</evidence>
<evidence type="ECO:0000256" key="2">
    <source>
        <dbReference type="ARBA" id="ARBA00001974"/>
    </source>
</evidence>
<reference evidence="8" key="1">
    <citation type="journal article" date="2015" name="Nature">
        <title>Complex archaea that bridge the gap between prokaryotes and eukaryotes.</title>
        <authorList>
            <person name="Spang A."/>
            <person name="Saw J.H."/>
            <person name="Jorgensen S.L."/>
            <person name="Zaremba-Niedzwiedzka K."/>
            <person name="Martijn J."/>
            <person name="Lind A.E."/>
            <person name="van Eijk R."/>
            <person name="Schleper C."/>
            <person name="Guy L."/>
            <person name="Ettema T.J."/>
        </authorList>
    </citation>
    <scope>NUCLEOTIDE SEQUENCE</scope>
</reference>
<dbReference type="InterPro" id="IPR002081">
    <property type="entry name" value="Cryptochrome/DNA_photolyase_1"/>
</dbReference>
<dbReference type="PRINTS" id="PR00147">
    <property type="entry name" value="DNAPHOTLYASE"/>
</dbReference>
<gene>
    <name evidence="8" type="ORF">LCGC14_0797650</name>
</gene>
<dbReference type="GO" id="GO:0071949">
    <property type="term" value="F:FAD binding"/>
    <property type="evidence" value="ECO:0007669"/>
    <property type="project" value="TreeGrafter"/>
</dbReference>
<dbReference type="NCBIfam" id="TIGR02765">
    <property type="entry name" value="crypto_DASH"/>
    <property type="match status" value="1"/>
</dbReference>
<dbReference type="Gene3D" id="1.25.40.80">
    <property type="match status" value="1"/>
</dbReference>
<comment type="caution">
    <text evidence="8">The sequence shown here is derived from an EMBL/GenBank/DDBJ whole genome shotgun (WGS) entry which is preliminary data.</text>
</comment>
<evidence type="ECO:0000256" key="1">
    <source>
        <dbReference type="ARBA" id="ARBA00001932"/>
    </source>
</evidence>
<dbReference type="Pfam" id="PF00875">
    <property type="entry name" value="DNA_photolyase"/>
    <property type="match status" value="1"/>
</dbReference>
<dbReference type="PANTHER" id="PTHR11455">
    <property type="entry name" value="CRYPTOCHROME"/>
    <property type="match status" value="1"/>
</dbReference>
<comment type="cofactor">
    <cofactor evidence="1">
        <name>(6R)-5,10-methylene-5,6,7,8-tetrahydrofolate</name>
        <dbReference type="ChEBI" id="CHEBI:15636"/>
    </cofactor>
</comment>
<keyword evidence="5" id="KW-0274">FAD</keyword>
<dbReference type="PROSITE" id="PS51645">
    <property type="entry name" value="PHR_CRY_ALPHA_BETA"/>
    <property type="match status" value="1"/>
</dbReference>
<proteinExistence type="inferred from homology"/>
<evidence type="ECO:0000256" key="5">
    <source>
        <dbReference type="ARBA" id="ARBA00022827"/>
    </source>
</evidence>
<dbReference type="InterPro" id="IPR014133">
    <property type="entry name" value="Cry_DASH"/>
</dbReference>
<sequence length="440" mass="51162">MANSGLYWFNHDLRVHDNPALLEACLNCDKLICLFVIDEAWFKQTGLNAKPMGEHRYQFLLQSLSDLNKQLSERGQKLVVMKGEPVDIISTIVKYHQIDAIYRSQHVGVYENRQWHHLQADFPRVHFHSVWSHTLFRPEQLPFGMTHLPESFSQFRVAVESVNIDPPCAMPKHFPLPITSTNGLPSVSLKPAISTSKYVGGEMGALMHLDDYFSSQLPANYKNVRNELDGWKNSTKFSAWLASGNISPRKLFQRLKEFERKNTANESTYWIYFELLWREYFQWYANRFQQKLFQPQGVSTKKISCCFYPERYKKWCNGNTPHPLINACMKQLNETGYMSNRGRQIVASYFVNELQLDWRFGAAYFEQQLIDYDVASNWGNWQYIAGVGPDPRGGRHFNIDKQMQQYDPNQAFIKRWDGAVTAVNLDSVDAADWPIMPKSK</sequence>
<dbReference type="GO" id="GO:0003913">
    <property type="term" value="F:DNA photolyase activity"/>
    <property type="evidence" value="ECO:0007669"/>
    <property type="project" value="InterPro"/>
</dbReference>
<evidence type="ECO:0000313" key="8">
    <source>
        <dbReference type="EMBL" id="KKN34043.1"/>
    </source>
</evidence>
<dbReference type="GO" id="GO:0000719">
    <property type="term" value="P:photoreactive repair"/>
    <property type="evidence" value="ECO:0007669"/>
    <property type="project" value="TreeGrafter"/>
</dbReference>
<dbReference type="InterPro" id="IPR014729">
    <property type="entry name" value="Rossmann-like_a/b/a_fold"/>
</dbReference>
<evidence type="ECO:0000256" key="3">
    <source>
        <dbReference type="ARBA" id="ARBA00005862"/>
    </source>
</evidence>
<keyword evidence="6" id="KW-0157">Chromophore</keyword>
<comment type="similarity">
    <text evidence="3">Belongs to the DNA photolyase class-1 family.</text>
</comment>
<dbReference type="SUPFAM" id="SSF48173">
    <property type="entry name" value="Cryptochrome/photolyase FAD-binding domain"/>
    <property type="match status" value="1"/>
</dbReference>
<dbReference type="InterPro" id="IPR005101">
    <property type="entry name" value="Cryptochr/Photolyase_FAD-bd"/>
</dbReference>
<dbReference type="AlphaFoldDB" id="A0A0F9SXU5"/>
<dbReference type="InterPro" id="IPR006050">
    <property type="entry name" value="DNA_photolyase_N"/>
</dbReference>
<organism evidence="8">
    <name type="scientific">marine sediment metagenome</name>
    <dbReference type="NCBI Taxonomy" id="412755"/>
    <lineage>
        <taxon>unclassified sequences</taxon>
        <taxon>metagenomes</taxon>
        <taxon>ecological metagenomes</taxon>
    </lineage>
</organism>
<dbReference type="GO" id="GO:0003677">
    <property type="term" value="F:DNA binding"/>
    <property type="evidence" value="ECO:0007669"/>
    <property type="project" value="TreeGrafter"/>
</dbReference>
<dbReference type="Pfam" id="PF03441">
    <property type="entry name" value="FAD_binding_7"/>
    <property type="match status" value="1"/>
</dbReference>
<protein>
    <recommendedName>
        <fullName evidence="7">Photolyase/cryptochrome alpha/beta domain-containing protein</fullName>
    </recommendedName>
</protein>
<dbReference type="Gene3D" id="3.40.50.620">
    <property type="entry name" value="HUPs"/>
    <property type="match status" value="1"/>
</dbReference>
<comment type="cofactor">
    <cofactor evidence="2">
        <name>FAD</name>
        <dbReference type="ChEBI" id="CHEBI:57692"/>
    </cofactor>
</comment>